<dbReference type="Proteomes" id="UP001621706">
    <property type="component" value="Unassembled WGS sequence"/>
</dbReference>
<sequence length="142" mass="15633">MIKNTTSEIMKNVVSGKYDDDGNFSFAKMKEDYGNVLLSSAISTLYEFGLGDRAGDLMKDLAKSNKKLAEQSKKFINKVKNGESAERIAKYSKKVDKTAKESVNIAKKAVKAKVIDDTAKKVADEGQKKAQVNGLQLCLVEF</sequence>
<comment type="caution">
    <text evidence="1">The sequence shown here is derived from an EMBL/GenBank/DDBJ whole genome shotgun (WGS) entry which is preliminary data.</text>
</comment>
<proteinExistence type="predicted"/>
<protein>
    <submittedName>
        <fullName evidence="1">Uncharacterized protein</fullName>
    </submittedName>
</protein>
<evidence type="ECO:0000313" key="1">
    <source>
        <dbReference type="EMBL" id="MFK6999646.1"/>
    </source>
</evidence>
<organism evidence="1 2">
    <name type="scientific">Flavobacterium oreochromis</name>
    <dbReference type="NCBI Taxonomy" id="2906078"/>
    <lineage>
        <taxon>Bacteria</taxon>
        <taxon>Pseudomonadati</taxon>
        <taxon>Bacteroidota</taxon>
        <taxon>Flavobacteriia</taxon>
        <taxon>Flavobacteriales</taxon>
        <taxon>Flavobacteriaceae</taxon>
        <taxon>Flavobacterium</taxon>
    </lineage>
</organism>
<gene>
    <name evidence="1" type="ORF">V3I07_01920</name>
</gene>
<dbReference type="EMBL" id="JAZGZP010000002">
    <property type="protein sequence ID" value="MFK6999646.1"/>
    <property type="molecule type" value="Genomic_DNA"/>
</dbReference>
<reference evidence="1 2" key="1">
    <citation type="submission" date="2024-02" db="EMBL/GenBank/DDBJ databases">
        <title>Comparative Genomic Analysis of Flavobacterium Species Causing Columnaris Disease of Freshwater Fish in Thailand: Insights into Virulence and Resistance Mechanisms.</title>
        <authorList>
            <person name="Nguyen D."/>
            <person name="Chokmangmeepisarn P."/>
            <person name="Khianchaikhan K."/>
            <person name="Morishita M."/>
            <person name="Bunnoy A."/>
            <person name="Rodkhum C."/>
        </authorList>
    </citation>
    <scope>NUCLEOTIDE SEQUENCE [LARGE SCALE GENOMIC DNA]</scope>
    <source>
        <strain evidence="1 2">CNRT2201</strain>
    </source>
</reference>
<evidence type="ECO:0000313" key="2">
    <source>
        <dbReference type="Proteomes" id="UP001621706"/>
    </source>
</evidence>
<accession>A0ABW8P527</accession>
<name>A0ABW8P527_9FLAO</name>
<keyword evidence="2" id="KW-1185">Reference proteome</keyword>
<dbReference type="RefSeq" id="WP_123902180.1">
    <property type="nucleotide sequence ID" value="NZ_JAZGZP010000002.1"/>
</dbReference>